<feature type="non-terminal residue" evidence="2">
    <location>
        <position position="185"/>
    </location>
</feature>
<evidence type="ECO:0000313" key="2">
    <source>
        <dbReference type="EMBL" id="GFS20959.1"/>
    </source>
</evidence>
<organism evidence="2 3">
    <name type="scientific">Elysia marginata</name>
    <dbReference type="NCBI Taxonomy" id="1093978"/>
    <lineage>
        <taxon>Eukaryota</taxon>
        <taxon>Metazoa</taxon>
        <taxon>Spiralia</taxon>
        <taxon>Lophotrochozoa</taxon>
        <taxon>Mollusca</taxon>
        <taxon>Gastropoda</taxon>
        <taxon>Heterobranchia</taxon>
        <taxon>Euthyneura</taxon>
        <taxon>Panpulmonata</taxon>
        <taxon>Sacoglossa</taxon>
        <taxon>Placobranchoidea</taxon>
        <taxon>Plakobranchidae</taxon>
        <taxon>Elysia</taxon>
    </lineage>
</organism>
<sequence>MVTDAEHISFIKPDSMAEPSSKNYTIDSASSSVYPAYSHVNLLDTGLLQSQASLSMDFPTSNVPENGYPDREFPVDGAKQLGYPDMDFPVTSLLHGNQMTNTKTELGYPPSYDTEEIMSNLGVPNTGHANFGYPTTNYPDSNLPCLKSIGDVELGHPPKAYPPGNYPSSLRDANLRVSPKPQAEL</sequence>
<accession>A0AAV4JE30</accession>
<gene>
    <name evidence="2" type="ORF">ElyMa_006911700</name>
</gene>
<evidence type="ECO:0000256" key="1">
    <source>
        <dbReference type="SAM" id="MobiDB-lite"/>
    </source>
</evidence>
<feature type="region of interest" description="Disordered" evidence="1">
    <location>
        <begin position="151"/>
        <end position="185"/>
    </location>
</feature>
<dbReference type="EMBL" id="BMAT01013831">
    <property type="protein sequence ID" value="GFS20959.1"/>
    <property type="molecule type" value="Genomic_DNA"/>
</dbReference>
<comment type="caution">
    <text evidence="2">The sequence shown here is derived from an EMBL/GenBank/DDBJ whole genome shotgun (WGS) entry which is preliminary data.</text>
</comment>
<reference evidence="2 3" key="1">
    <citation type="journal article" date="2021" name="Elife">
        <title>Chloroplast acquisition without the gene transfer in kleptoplastic sea slugs, Plakobranchus ocellatus.</title>
        <authorList>
            <person name="Maeda T."/>
            <person name="Takahashi S."/>
            <person name="Yoshida T."/>
            <person name="Shimamura S."/>
            <person name="Takaki Y."/>
            <person name="Nagai Y."/>
            <person name="Toyoda A."/>
            <person name="Suzuki Y."/>
            <person name="Arimoto A."/>
            <person name="Ishii H."/>
            <person name="Satoh N."/>
            <person name="Nishiyama T."/>
            <person name="Hasebe M."/>
            <person name="Maruyama T."/>
            <person name="Minagawa J."/>
            <person name="Obokata J."/>
            <person name="Shigenobu S."/>
        </authorList>
    </citation>
    <scope>NUCLEOTIDE SEQUENCE [LARGE SCALE GENOMIC DNA]</scope>
</reference>
<name>A0AAV4JE30_9GAST</name>
<proteinExistence type="predicted"/>
<dbReference type="AlphaFoldDB" id="A0AAV4JE30"/>
<evidence type="ECO:0000313" key="3">
    <source>
        <dbReference type="Proteomes" id="UP000762676"/>
    </source>
</evidence>
<protein>
    <submittedName>
        <fullName evidence="2">Uncharacterized protein</fullName>
    </submittedName>
</protein>
<keyword evidence="3" id="KW-1185">Reference proteome</keyword>
<dbReference type="Proteomes" id="UP000762676">
    <property type="component" value="Unassembled WGS sequence"/>
</dbReference>